<dbReference type="EMBL" id="CP056065">
    <property type="protein sequence ID" value="UKJ87930.1"/>
    <property type="molecule type" value="Genomic_DNA"/>
</dbReference>
<organism evidence="1 2">
    <name type="scientific">Theileria orientalis</name>
    <dbReference type="NCBI Taxonomy" id="68886"/>
    <lineage>
        <taxon>Eukaryota</taxon>
        <taxon>Sar</taxon>
        <taxon>Alveolata</taxon>
        <taxon>Apicomplexa</taxon>
        <taxon>Aconoidasida</taxon>
        <taxon>Piroplasmida</taxon>
        <taxon>Theileriidae</taxon>
        <taxon>Theileria</taxon>
    </lineage>
</organism>
<proteinExistence type="predicted"/>
<dbReference type="AlphaFoldDB" id="A0A976M676"/>
<accession>A0A976M676</accession>
<protein>
    <submittedName>
        <fullName evidence="1">Uncharacterized protein</fullName>
    </submittedName>
</protein>
<evidence type="ECO:0000313" key="2">
    <source>
        <dbReference type="Proteomes" id="UP000244803"/>
    </source>
</evidence>
<gene>
    <name evidence="1" type="ORF">MACJ_000372</name>
</gene>
<reference evidence="1" key="1">
    <citation type="submission" date="2022-07" db="EMBL/GenBank/DDBJ databases">
        <title>Evaluation of T. orientalis genome assembly methods using nanopore sequencing and analysis of variation between genomes.</title>
        <authorList>
            <person name="Yam J."/>
            <person name="Micallef M.L."/>
            <person name="Liu M."/>
            <person name="Djordjevic S.P."/>
            <person name="Bogema D.R."/>
            <person name="Jenkins C."/>
        </authorList>
    </citation>
    <scope>NUCLEOTIDE SEQUENCE</scope>
    <source>
        <strain evidence="1">Fish Creek</strain>
    </source>
</reference>
<dbReference type="OrthoDB" id="360906at2759"/>
<sequence>MDFKFKFDEFAFLSGITPKISNFIQLESQLLKHLKLDTHFSSGTPTLNSEKLDKLTQLSKDMFSDITQVSDTLHEVAKEINPSYTRLTPFYSNDRTSFKDLDSFSYTIPLELQVSQQLLRLQNEFFKT</sequence>
<name>A0A976M676_THEOR</name>
<dbReference type="Proteomes" id="UP000244803">
    <property type="component" value="Chromosome 1"/>
</dbReference>
<evidence type="ECO:0000313" key="1">
    <source>
        <dbReference type="EMBL" id="UKJ87930.1"/>
    </source>
</evidence>